<evidence type="ECO:0000256" key="3">
    <source>
        <dbReference type="ARBA" id="ARBA00022806"/>
    </source>
</evidence>
<evidence type="ECO:0000256" key="5">
    <source>
        <dbReference type="ARBA" id="ARBA00023235"/>
    </source>
</evidence>
<dbReference type="AlphaFoldDB" id="A0AAP5AI53"/>
<dbReference type="GO" id="GO:0005694">
    <property type="term" value="C:chromosome"/>
    <property type="evidence" value="ECO:0007669"/>
    <property type="project" value="InterPro"/>
</dbReference>
<dbReference type="SUPFAM" id="SSF52540">
    <property type="entry name" value="P-loop containing nucleoside triphosphate hydrolases"/>
    <property type="match status" value="1"/>
</dbReference>
<dbReference type="InterPro" id="IPR027417">
    <property type="entry name" value="P-loop_NTPase"/>
</dbReference>
<dbReference type="GO" id="GO:0006265">
    <property type="term" value="P:DNA topological change"/>
    <property type="evidence" value="ECO:0007669"/>
    <property type="project" value="InterPro"/>
</dbReference>
<protein>
    <recommendedName>
        <fullName evidence="7">DNA 3'-5' helicase</fullName>
        <ecNumber evidence="7">5.6.2.4</ecNumber>
    </recommendedName>
</protein>
<evidence type="ECO:0000256" key="4">
    <source>
        <dbReference type="ARBA" id="ARBA00022840"/>
    </source>
</evidence>
<dbReference type="GO" id="GO:0016787">
    <property type="term" value="F:hydrolase activity"/>
    <property type="evidence" value="ECO:0007669"/>
    <property type="project" value="UniProtKB-UniRule"/>
</dbReference>
<dbReference type="Gene3D" id="3.40.50.300">
    <property type="entry name" value="P-loop containing nucleotide triphosphate hydrolases"/>
    <property type="match status" value="3"/>
</dbReference>
<evidence type="ECO:0000256" key="1">
    <source>
        <dbReference type="ARBA" id="ARBA00022741"/>
    </source>
</evidence>
<dbReference type="InterPro" id="IPR014016">
    <property type="entry name" value="UvrD-like_ATP-bd"/>
</dbReference>
<name>A0AAP5AI53_9GAMM</name>
<reference evidence="11" key="1">
    <citation type="submission" date="2023-07" db="EMBL/GenBank/DDBJ databases">
        <title>Functional and genomic diversity of the sorghum phyllosphere microbiome.</title>
        <authorList>
            <person name="Shade A."/>
        </authorList>
    </citation>
    <scope>NUCLEOTIDE SEQUENCE</scope>
    <source>
        <strain evidence="11">SORGH_AS_0457</strain>
    </source>
</reference>
<dbReference type="Pfam" id="PF12462">
    <property type="entry name" value="Helicase_IV_N"/>
    <property type="match status" value="1"/>
</dbReference>
<evidence type="ECO:0000256" key="9">
    <source>
        <dbReference type="PROSITE-ProRule" id="PRU00560"/>
    </source>
</evidence>
<evidence type="ECO:0000259" key="10">
    <source>
        <dbReference type="PROSITE" id="PS51198"/>
    </source>
</evidence>
<dbReference type="GO" id="GO:0043138">
    <property type="term" value="F:3'-5' DNA helicase activity"/>
    <property type="evidence" value="ECO:0007669"/>
    <property type="project" value="UniProtKB-EC"/>
</dbReference>
<dbReference type="PANTHER" id="PTHR11070">
    <property type="entry name" value="UVRD / RECB / PCRA DNA HELICASE FAMILY MEMBER"/>
    <property type="match status" value="1"/>
</dbReference>
<dbReference type="PANTHER" id="PTHR11070:SF63">
    <property type="entry name" value="DNA HELICASE IV"/>
    <property type="match status" value="1"/>
</dbReference>
<dbReference type="EC" id="5.6.2.4" evidence="7"/>
<comment type="catalytic activity">
    <reaction evidence="6">
        <text>Couples ATP hydrolysis with the unwinding of duplex DNA by translocating in the 3'-5' direction.</text>
        <dbReference type="EC" id="5.6.2.4"/>
    </reaction>
</comment>
<proteinExistence type="predicted"/>
<dbReference type="Pfam" id="PF01396">
    <property type="entry name" value="Zn_ribbon_Top1"/>
    <property type="match status" value="1"/>
</dbReference>
<keyword evidence="5" id="KW-0413">Isomerase</keyword>
<evidence type="ECO:0000313" key="11">
    <source>
        <dbReference type="EMBL" id="MDQ1108323.1"/>
    </source>
</evidence>
<keyword evidence="1 9" id="KW-0547">Nucleotide-binding</keyword>
<comment type="caution">
    <text evidence="11">The sequence shown here is derived from an EMBL/GenBank/DDBJ whole genome shotgun (WGS) entry which is preliminary data.</text>
</comment>
<keyword evidence="3 9" id="KW-0347">Helicase</keyword>
<dbReference type="InterPro" id="IPR000212">
    <property type="entry name" value="DNA_helicase_UvrD/REP"/>
</dbReference>
<accession>A0AAP5AI53</accession>
<evidence type="ECO:0000256" key="2">
    <source>
        <dbReference type="ARBA" id="ARBA00022801"/>
    </source>
</evidence>
<organism evidence="11 12">
    <name type="scientific">Stenotrophomonas rhizophila</name>
    <dbReference type="NCBI Taxonomy" id="216778"/>
    <lineage>
        <taxon>Bacteria</taxon>
        <taxon>Pseudomonadati</taxon>
        <taxon>Pseudomonadota</taxon>
        <taxon>Gammaproteobacteria</taxon>
        <taxon>Lysobacterales</taxon>
        <taxon>Lysobacteraceae</taxon>
        <taxon>Stenotrophomonas</taxon>
    </lineage>
</organism>
<dbReference type="InterPro" id="IPR022161">
    <property type="entry name" value="Helicase_IV_N"/>
</dbReference>
<dbReference type="Gene3D" id="3.30.65.10">
    <property type="entry name" value="Bacterial Topoisomerase I, domain 1"/>
    <property type="match status" value="1"/>
</dbReference>
<feature type="binding site" evidence="9">
    <location>
        <begin position="254"/>
        <end position="261"/>
    </location>
    <ligand>
        <name>ATP</name>
        <dbReference type="ChEBI" id="CHEBI:30616"/>
    </ligand>
</feature>
<dbReference type="GO" id="GO:0003916">
    <property type="term" value="F:DNA topoisomerase activity"/>
    <property type="evidence" value="ECO:0007669"/>
    <property type="project" value="InterPro"/>
</dbReference>
<dbReference type="InterPro" id="IPR014017">
    <property type="entry name" value="DNA_helicase_UvrD-like_C"/>
</dbReference>
<dbReference type="PROSITE" id="PS51198">
    <property type="entry name" value="UVRD_HELICASE_ATP_BIND"/>
    <property type="match status" value="1"/>
</dbReference>
<evidence type="ECO:0000256" key="8">
    <source>
        <dbReference type="ARBA" id="ARBA00048988"/>
    </source>
</evidence>
<dbReference type="GO" id="GO:0005524">
    <property type="term" value="F:ATP binding"/>
    <property type="evidence" value="ECO:0007669"/>
    <property type="project" value="UniProtKB-UniRule"/>
</dbReference>
<dbReference type="Pfam" id="PF13361">
    <property type="entry name" value="UvrD_C"/>
    <property type="match status" value="1"/>
</dbReference>
<keyword evidence="4 9" id="KW-0067">ATP-binding</keyword>
<dbReference type="Pfam" id="PF00580">
    <property type="entry name" value="UvrD-helicase"/>
    <property type="match status" value="1"/>
</dbReference>
<dbReference type="GO" id="GO:0003677">
    <property type="term" value="F:DNA binding"/>
    <property type="evidence" value="ECO:0007669"/>
    <property type="project" value="InterPro"/>
</dbReference>
<dbReference type="GO" id="GO:0000725">
    <property type="term" value="P:recombinational repair"/>
    <property type="evidence" value="ECO:0007669"/>
    <property type="project" value="TreeGrafter"/>
</dbReference>
<evidence type="ECO:0000313" key="12">
    <source>
        <dbReference type="Proteomes" id="UP001226084"/>
    </source>
</evidence>
<dbReference type="SUPFAM" id="SSF57783">
    <property type="entry name" value="Zinc beta-ribbon"/>
    <property type="match status" value="1"/>
</dbReference>
<evidence type="ECO:0000256" key="7">
    <source>
        <dbReference type="ARBA" id="ARBA00034808"/>
    </source>
</evidence>
<dbReference type="GO" id="GO:0005829">
    <property type="term" value="C:cytosol"/>
    <property type="evidence" value="ECO:0007669"/>
    <property type="project" value="TreeGrafter"/>
</dbReference>
<gene>
    <name evidence="11" type="ORF">QE424_001482</name>
</gene>
<sequence>MAAHLSPVPARSGTWPAYLDVPMIHDWSPSPWGRRLSRSPDWRLRRVDDRFELTVDAQVYSLPVSATQAWHLQRGAVWTTLCMATDEGELRLGGLPNAQAHELEALWSASAQIHRQDHAVGEANAALAQIREWLQQVDAVMAGADAADRWLTQEHQHALLHARPALALDDDALWEVFDDPALRPQLAGTAAMIEDDLLRWSGDWAAVWASRNEAHLQRERTDAAALLRHVERLPLSDEQARAVLCFDSRMLVVAAAGSGKTSTMVAKAAYAVERGLIAPDQIVMLAFNREAAGELQQRTSAAFERLGLPAGDVTACTFHALGRQIIGKVTGRMPEVPSWAVDAAQGFEQLADIIDRLKDRSLHFRTQWDMFRLVFARDLPPQGQAAPADGWDADGHRYVRTLRGERVGNIEECVIADWLFYNGVEYTYEPHPVLDTGTDTWQPGRADFFYPGTTLYHTHGTDDAADPHPRGRDPMQLQTSSGQLRSGALFEVLEGALSVHRIGLDPNPDRELPAEGAKPMPDSDLIGLLRTFISHAKSNGLAVADLAERLRQLPEDRFKHRYRLFLELATPILHAWDDALAAENAIDFEDMLNQAAEHLEQGRYASPYLLVMADEFQDASRARARLCRALVDAPGRHLFAVGDDWQSINRFAGADVSCMTHFEATFGRSQILHLTRTFRCPQALCDASSRFVSRNPGQIAKQVRSLAPAQGPVLQAFQVAARDRLQDAIYQYLQRLQQQLQSGAMAPGRDGRLSVFIVGRYNAERAFLPSHWAARFGAQLQLSFLTAHRAKGAEADIVILPAMLDRSFPSARADDPVLALAMPHADAYPLSEERRLFYVALTRARRSVVMFTVQGKRSPFLDELVHDGAVEITAANGEPIREQACPACDGGVIVQRTGPYGEFASCSGYPRCQYKPRQRAEATAPR</sequence>
<evidence type="ECO:0000256" key="6">
    <source>
        <dbReference type="ARBA" id="ARBA00034617"/>
    </source>
</evidence>
<dbReference type="Proteomes" id="UP001226084">
    <property type="component" value="Unassembled WGS sequence"/>
</dbReference>
<dbReference type="EMBL" id="JAUTAS010000001">
    <property type="protein sequence ID" value="MDQ1108323.1"/>
    <property type="molecule type" value="Genomic_DNA"/>
</dbReference>
<keyword evidence="2 9" id="KW-0378">Hydrolase</keyword>
<comment type="catalytic activity">
    <reaction evidence="8">
        <text>ATP + H2O = ADP + phosphate + H(+)</text>
        <dbReference type="Rhea" id="RHEA:13065"/>
        <dbReference type="ChEBI" id="CHEBI:15377"/>
        <dbReference type="ChEBI" id="CHEBI:15378"/>
        <dbReference type="ChEBI" id="CHEBI:30616"/>
        <dbReference type="ChEBI" id="CHEBI:43474"/>
        <dbReference type="ChEBI" id="CHEBI:456216"/>
        <dbReference type="EC" id="5.6.2.4"/>
    </reaction>
</comment>
<feature type="domain" description="UvrD-like helicase ATP-binding" evidence="10">
    <location>
        <begin position="233"/>
        <end position="681"/>
    </location>
</feature>
<dbReference type="InterPro" id="IPR013498">
    <property type="entry name" value="Topo_IA_Znf"/>
</dbReference>